<organism evidence="1">
    <name type="scientific">Ostreococcus mediterraneus virus 2</name>
    <dbReference type="NCBI Taxonomy" id="2726183"/>
    <lineage>
        <taxon>Viruses</taxon>
        <taxon>Varidnaviria</taxon>
        <taxon>Bamfordvirae</taxon>
        <taxon>Nucleocytoviricota</taxon>
        <taxon>Megaviricetes</taxon>
        <taxon>Algavirales</taxon>
        <taxon>Phycodnaviridae</taxon>
        <taxon>Prasinovirus</taxon>
    </lineage>
</organism>
<proteinExistence type="predicted"/>
<gene>
    <name evidence="1" type="ORF">orf00192</name>
</gene>
<evidence type="ECO:0000313" key="1">
    <source>
        <dbReference type="EMBL" id="QIZ31187.1"/>
    </source>
</evidence>
<protein>
    <submittedName>
        <fullName evidence="1">Uncharacterized protein</fullName>
    </submittedName>
</protein>
<reference evidence="1" key="1">
    <citation type="journal article" date="2020" name="Sci. Adv.">
        <title>Virus-host coexistence in phytoplankton through the genomic lens.</title>
        <authorList>
            <person name="Yau S."/>
            <person name="Krasovec M."/>
            <person name="Benites L.F."/>
            <person name="Rombauts S."/>
            <person name="Groussin M."/>
            <person name="Vancaester E."/>
            <person name="Aury J.M."/>
            <person name="Derelle E."/>
            <person name="Desdevises Y."/>
            <person name="Escande M.L."/>
            <person name="Grimsley N."/>
            <person name="Guy J."/>
            <person name="Moreau H."/>
            <person name="Sanchez-Brosseau S."/>
            <person name="van de Peer Y."/>
            <person name="Vandepoele K."/>
            <person name="Gourbiere S."/>
            <person name="Piganeau G."/>
        </authorList>
    </citation>
    <scope>NUCLEOTIDE SEQUENCE</scope>
    <source>
        <strain evidence="1">OmV2</strain>
    </source>
</reference>
<accession>A0A6H1QVB0</accession>
<name>A0A6H1QVB0_9PHYC</name>
<dbReference type="EMBL" id="MN688676">
    <property type="protein sequence ID" value="QIZ31187.1"/>
    <property type="molecule type" value="Genomic_DNA"/>
</dbReference>
<sequence>MLNIADFDEAYNGKPINVEQIPCQPPTCFVGSYAPVSKAGEEGPFFVNSYLLQKDRKFETFGTVKVTSGDLEKCRK</sequence>